<evidence type="ECO:0000259" key="7">
    <source>
        <dbReference type="PROSITE" id="PS50279"/>
    </source>
</evidence>
<dbReference type="PANTHER" id="PTHR10083:SF374">
    <property type="entry name" value="BPTI_KUNITZ INHIBITOR DOMAIN-CONTAINING PROTEIN"/>
    <property type="match status" value="1"/>
</dbReference>
<dbReference type="SMART" id="SM00131">
    <property type="entry name" value="KU"/>
    <property type="match status" value="4"/>
</dbReference>
<keyword evidence="5" id="KW-1015">Disulfide bond</keyword>
<proteinExistence type="predicted"/>
<reference evidence="8 9" key="1">
    <citation type="submission" date="2018-11" db="EMBL/GenBank/DDBJ databases">
        <authorList>
            <consortium name="Pathogen Informatics"/>
        </authorList>
    </citation>
    <scope>NUCLEOTIDE SEQUENCE [LARGE SCALE GENOMIC DNA]</scope>
</reference>
<dbReference type="GO" id="GO:0004867">
    <property type="term" value="F:serine-type endopeptidase inhibitor activity"/>
    <property type="evidence" value="ECO:0007669"/>
    <property type="project" value="UniProtKB-KW"/>
</dbReference>
<dbReference type="InterPro" id="IPR050098">
    <property type="entry name" value="TFPI/VKTCI-like"/>
</dbReference>
<feature type="domain" description="BPTI/Kunitz inhibitor" evidence="7">
    <location>
        <begin position="390"/>
        <end position="440"/>
    </location>
</feature>
<dbReference type="InterPro" id="IPR020901">
    <property type="entry name" value="Prtase_inh_Kunz-CS"/>
</dbReference>
<comment type="subcellular location">
    <subcellularLocation>
        <location evidence="1">Secreted</location>
    </subcellularLocation>
</comment>
<keyword evidence="4" id="KW-0722">Serine protease inhibitor</keyword>
<evidence type="ECO:0000256" key="1">
    <source>
        <dbReference type="ARBA" id="ARBA00004613"/>
    </source>
</evidence>
<dbReference type="InterPro" id="IPR002223">
    <property type="entry name" value="Kunitz_BPTI"/>
</dbReference>
<sequence>MFLGCGGSENQFTSLQQCHDACEVPSVIQKIRQNAVDLCRLPHTVPSQTPSAVCVDVGQRVSRWFFDESAGRCQEFGYNHCSGTANNFLTRSDCEQFCGGSPLSNDALCQLPPEAGDCQDAHTLWFHNATGCHQFVYSGCGGNENRFSSRMDCLRTCRQGELIDNELPKPWQDMENSSLPAENNVTRENPSAPAETTTEAATTTPAPPSTTPTPILETFTTHPPMVYNLNGFTPKSVGDRRCDNDPKRTGCYTLPLPSAGGGRTPARVLFFFSVTSGTCKAFYLKADDRNCNASAYFTDGQECMHSCHKSSPSEQDLPNRCFARKLSGLTKCSVEHHNQSRWSYLPELHQCVLFSECHTQDAALSSWGNNFKTKSLCEATCLPKTLKDVCRLPKDTGPCVGTHIRYFYDPVEQKCQLFIYGGCLGNGNRFTTKAECEDACGSLKMRYVEEGARQTTTGPQTKPSGDSNTPPVPAEVFEQMRRITSMYSERYPFYADRHVSLGNTFSPEQPTWAKQQLGLLEV</sequence>
<dbReference type="Gene3D" id="4.10.410.10">
    <property type="entry name" value="Pancreatic trypsin inhibitor Kunitz domain"/>
    <property type="match status" value="4"/>
</dbReference>
<accession>A0A3P6UAG8</accession>
<dbReference type="Proteomes" id="UP000281553">
    <property type="component" value="Unassembled WGS sequence"/>
</dbReference>
<feature type="compositionally biased region" description="Polar residues" evidence="6">
    <location>
        <begin position="174"/>
        <end position="189"/>
    </location>
</feature>
<dbReference type="EMBL" id="UYRU01045085">
    <property type="protein sequence ID" value="VDK88560.1"/>
    <property type="molecule type" value="Genomic_DNA"/>
</dbReference>
<evidence type="ECO:0000313" key="8">
    <source>
        <dbReference type="EMBL" id="VDK88560.1"/>
    </source>
</evidence>
<feature type="compositionally biased region" description="Low complexity" evidence="6">
    <location>
        <begin position="190"/>
        <end position="204"/>
    </location>
</feature>
<dbReference type="GO" id="GO:0005576">
    <property type="term" value="C:extracellular region"/>
    <property type="evidence" value="ECO:0007669"/>
    <property type="project" value="UniProtKB-SubCell"/>
</dbReference>
<dbReference type="PROSITE" id="PS50279">
    <property type="entry name" value="BPTI_KUNITZ_2"/>
    <property type="match status" value="3"/>
</dbReference>
<evidence type="ECO:0000256" key="6">
    <source>
        <dbReference type="SAM" id="MobiDB-lite"/>
    </source>
</evidence>
<keyword evidence="3" id="KW-0646">Protease inhibitor</keyword>
<dbReference type="OrthoDB" id="5950222at2759"/>
<dbReference type="Pfam" id="PF00014">
    <property type="entry name" value="Kunitz_BPTI"/>
    <property type="match status" value="3"/>
</dbReference>
<protein>
    <recommendedName>
        <fullName evidence="7">BPTI/Kunitz inhibitor domain-containing protein</fullName>
    </recommendedName>
</protein>
<evidence type="ECO:0000256" key="4">
    <source>
        <dbReference type="ARBA" id="ARBA00022900"/>
    </source>
</evidence>
<dbReference type="AlphaFoldDB" id="A0A3P6UAG8"/>
<dbReference type="InterPro" id="IPR036880">
    <property type="entry name" value="Kunitz_BPTI_sf"/>
</dbReference>
<feature type="domain" description="BPTI/Kunitz inhibitor" evidence="7">
    <location>
        <begin position="109"/>
        <end position="157"/>
    </location>
</feature>
<evidence type="ECO:0000313" key="9">
    <source>
        <dbReference type="Proteomes" id="UP000281553"/>
    </source>
</evidence>
<feature type="region of interest" description="Disordered" evidence="6">
    <location>
        <begin position="451"/>
        <end position="472"/>
    </location>
</feature>
<evidence type="ECO:0000256" key="3">
    <source>
        <dbReference type="ARBA" id="ARBA00022690"/>
    </source>
</evidence>
<keyword evidence="2" id="KW-0964">Secreted</keyword>
<dbReference type="FunFam" id="4.10.410.10:FF:000011">
    <property type="entry name" value="Tissue factor pathway inhibitor"/>
    <property type="match status" value="1"/>
</dbReference>
<name>A0A3P6UAG8_DIBLA</name>
<organism evidence="8 9">
    <name type="scientific">Dibothriocephalus latus</name>
    <name type="common">Fish tapeworm</name>
    <name type="synonym">Diphyllobothrium latum</name>
    <dbReference type="NCBI Taxonomy" id="60516"/>
    <lineage>
        <taxon>Eukaryota</taxon>
        <taxon>Metazoa</taxon>
        <taxon>Spiralia</taxon>
        <taxon>Lophotrochozoa</taxon>
        <taxon>Platyhelminthes</taxon>
        <taxon>Cestoda</taxon>
        <taxon>Eucestoda</taxon>
        <taxon>Diphyllobothriidea</taxon>
        <taxon>Diphyllobothriidae</taxon>
        <taxon>Dibothriocephalus</taxon>
    </lineage>
</organism>
<feature type="compositionally biased region" description="Polar residues" evidence="6">
    <location>
        <begin position="453"/>
        <end position="469"/>
    </location>
</feature>
<feature type="domain" description="BPTI/Kunitz inhibitor" evidence="7">
    <location>
        <begin position="39"/>
        <end position="98"/>
    </location>
</feature>
<gene>
    <name evidence="8" type="ORF">DILT_LOCUS4232</name>
</gene>
<dbReference type="PRINTS" id="PR00759">
    <property type="entry name" value="BASICPTASE"/>
</dbReference>
<dbReference type="CDD" id="cd00109">
    <property type="entry name" value="Kunitz-type"/>
    <property type="match status" value="3"/>
</dbReference>
<dbReference type="SUPFAM" id="SSF57362">
    <property type="entry name" value="BPTI-like"/>
    <property type="match status" value="4"/>
</dbReference>
<dbReference type="PANTHER" id="PTHR10083">
    <property type="entry name" value="KUNITZ-TYPE PROTEASE INHIBITOR-RELATED"/>
    <property type="match status" value="1"/>
</dbReference>
<feature type="region of interest" description="Disordered" evidence="6">
    <location>
        <begin position="168"/>
        <end position="213"/>
    </location>
</feature>
<evidence type="ECO:0000256" key="5">
    <source>
        <dbReference type="ARBA" id="ARBA00023157"/>
    </source>
</evidence>
<keyword evidence="9" id="KW-1185">Reference proteome</keyword>
<evidence type="ECO:0000256" key="2">
    <source>
        <dbReference type="ARBA" id="ARBA00022525"/>
    </source>
</evidence>
<dbReference type="PROSITE" id="PS00280">
    <property type="entry name" value="BPTI_KUNITZ_1"/>
    <property type="match status" value="2"/>
</dbReference>